<comment type="caution">
    <text evidence="8">The sequence shown here is derived from an EMBL/GenBank/DDBJ whole genome shotgun (WGS) entry which is preliminary data.</text>
</comment>
<dbReference type="Gene3D" id="3.40.50.2300">
    <property type="match status" value="1"/>
</dbReference>
<dbReference type="SMART" id="SM00448">
    <property type="entry name" value="REC"/>
    <property type="match status" value="1"/>
</dbReference>
<evidence type="ECO:0000313" key="8">
    <source>
        <dbReference type="EMBL" id="PRP97701.1"/>
    </source>
</evidence>
<dbReference type="InterPro" id="IPR025662">
    <property type="entry name" value="Sigma_54_int_dom_ATP-bd_1"/>
</dbReference>
<feature type="modified residue" description="4-aspartylphosphate" evidence="5">
    <location>
        <position position="68"/>
    </location>
</feature>
<dbReference type="GO" id="GO:0005524">
    <property type="term" value="F:ATP binding"/>
    <property type="evidence" value="ECO:0007669"/>
    <property type="project" value="UniProtKB-KW"/>
</dbReference>
<keyword evidence="3" id="KW-0805">Transcription regulation</keyword>
<dbReference type="InterPro" id="IPR001789">
    <property type="entry name" value="Sig_transdc_resp-reg_receiver"/>
</dbReference>
<dbReference type="InterPro" id="IPR002197">
    <property type="entry name" value="HTH_Fis"/>
</dbReference>
<protein>
    <submittedName>
        <fullName evidence="8">Transcriptional regulatory protein ZraR</fullName>
    </submittedName>
</protein>
<reference evidence="8 9" key="1">
    <citation type="submission" date="2018-03" db="EMBL/GenBank/DDBJ databases">
        <title>Draft Genome Sequences of the Obligatory Marine Myxobacteria Enhygromyxa salina SWB005.</title>
        <authorList>
            <person name="Poehlein A."/>
            <person name="Moghaddam J.A."/>
            <person name="Harms H."/>
            <person name="Alanjari M."/>
            <person name="Koenig G.M."/>
            <person name="Daniel R."/>
            <person name="Schaeberle T.F."/>
        </authorList>
    </citation>
    <scope>NUCLEOTIDE SEQUENCE [LARGE SCALE GENOMIC DNA]</scope>
    <source>
        <strain evidence="8 9">SWB005</strain>
    </source>
</reference>
<keyword evidence="2" id="KW-0067">ATP-binding</keyword>
<gene>
    <name evidence="8" type="primary">zraR_8</name>
    <name evidence="8" type="ORF">ENSA5_32080</name>
</gene>
<evidence type="ECO:0000259" key="7">
    <source>
        <dbReference type="PROSITE" id="PS50110"/>
    </source>
</evidence>
<evidence type="ECO:0000259" key="6">
    <source>
        <dbReference type="PROSITE" id="PS50045"/>
    </source>
</evidence>
<dbReference type="PROSITE" id="PS50045">
    <property type="entry name" value="SIGMA54_INTERACT_4"/>
    <property type="match status" value="1"/>
</dbReference>
<name>A0A2S9XY81_9BACT</name>
<dbReference type="PROSITE" id="PS50110">
    <property type="entry name" value="RESPONSE_REGULATORY"/>
    <property type="match status" value="1"/>
</dbReference>
<dbReference type="Proteomes" id="UP000237968">
    <property type="component" value="Unassembled WGS sequence"/>
</dbReference>
<dbReference type="InterPro" id="IPR011006">
    <property type="entry name" value="CheY-like_superfamily"/>
</dbReference>
<dbReference type="SUPFAM" id="SSF46689">
    <property type="entry name" value="Homeodomain-like"/>
    <property type="match status" value="1"/>
</dbReference>
<dbReference type="InterPro" id="IPR009057">
    <property type="entry name" value="Homeodomain-like_sf"/>
</dbReference>
<dbReference type="Pfam" id="PF25601">
    <property type="entry name" value="AAA_lid_14"/>
    <property type="match status" value="1"/>
</dbReference>
<dbReference type="AlphaFoldDB" id="A0A2S9XY81"/>
<dbReference type="FunFam" id="3.40.50.300:FF:000006">
    <property type="entry name" value="DNA-binding transcriptional regulator NtrC"/>
    <property type="match status" value="1"/>
</dbReference>
<keyword evidence="5" id="KW-0597">Phosphoprotein</keyword>
<dbReference type="InterPro" id="IPR002078">
    <property type="entry name" value="Sigma_54_int"/>
</dbReference>
<dbReference type="InterPro" id="IPR003593">
    <property type="entry name" value="AAA+_ATPase"/>
</dbReference>
<dbReference type="CDD" id="cd00009">
    <property type="entry name" value="AAA"/>
    <property type="match status" value="1"/>
</dbReference>
<sequence length="471" mass="51600">MSAVINEWMREPGARSKARVLVVDDDVDLLALLEAGLEGGGYEVEVCGSAERALEMLEVAAHDMIITDINLPGMSGLDFCSRVVSERGNLVVMVMTAFSSIKSAVTALRAGAYDYLLKPLDIEALVHRLDRVVREQDTQREVQKLREIVAEERGFEGLLGTSAPMQKLYDLVARAGETDASVLVTGESGTGKELVSRALHRRSVRRGAPFVPVNCSAIPDTLLESELFGHSQGAFTDARKSRAGLFVEATGGTLFLDEIGEIPLQVQPKLLRALEERKVRPVGSDKESDVDVRLVAATNRDLEAAVEDGSFREDLFFRVNVIHIHVPPLRARGGDVLLLAQSFLERYAARFGKEVAGLSSGSAERLMAYSWPGNVRELRNCIERAVALGRGAEIEVEDLPERVRTHSRAQLVVGSDDPSELAELAEIERRYILHVMEVVGGNKSLAAKTLGLDRKTLYRKLQRYARAGTAS</sequence>
<keyword evidence="1" id="KW-0547">Nucleotide-binding</keyword>
<evidence type="ECO:0000313" key="9">
    <source>
        <dbReference type="Proteomes" id="UP000237968"/>
    </source>
</evidence>
<dbReference type="SUPFAM" id="SSF52540">
    <property type="entry name" value="P-loop containing nucleoside triphosphate hydrolases"/>
    <property type="match status" value="1"/>
</dbReference>
<accession>A0A2S9XY81</accession>
<dbReference type="InterPro" id="IPR058031">
    <property type="entry name" value="AAA_lid_NorR"/>
</dbReference>
<dbReference type="SUPFAM" id="SSF52172">
    <property type="entry name" value="CheY-like"/>
    <property type="match status" value="1"/>
</dbReference>
<evidence type="ECO:0000256" key="5">
    <source>
        <dbReference type="PROSITE-ProRule" id="PRU00169"/>
    </source>
</evidence>
<dbReference type="PANTHER" id="PTHR32071">
    <property type="entry name" value="TRANSCRIPTIONAL REGULATORY PROTEIN"/>
    <property type="match status" value="1"/>
</dbReference>
<dbReference type="InterPro" id="IPR027417">
    <property type="entry name" value="P-loop_NTPase"/>
</dbReference>
<dbReference type="Pfam" id="PF02954">
    <property type="entry name" value="HTH_8"/>
    <property type="match status" value="1"/>
</dbReference>
<dbReference type="SMART" id="SM00382">
    <property type="entry name" value="AAA"/>
    <property type="match status" value="1"/>
</dbReference>
<dbReference type="GO" id="GO:0000160">
    <property type="term" value="P:phosphorelay signal transduction system"/>
    <property type="evidence" value="ECO:0007669"/>
    <property type="project" value="InterPro"/>
</dbReference>
<proteinExistence type="predicted"/>
<dbReference type="GO" id="GO:0006355">
    <property type="term" value="P:regulation of DNA-templated transcription"/>
    <property type="evidence" value="ECO:0007669"/>
    <property type="project" value="InterPro"/>
</dbReference>
<keyword evidence="9" id="KW-1185">Reference proteome</keyword>
<dbReference type="InterPro" id="IPR025944">
    <property type="entry name" value="Sigma_54_int_dom_CS"/>
</dbReference>
<dbReference type="PRINTS" id="PR01590">
    <property type="entry name" value="HTHFIS"/>
</dbReference>
<dbReference type="Pfam" id="PF00072">
    <property type="entry name" value="Response_reg"/>
    <property type="match status" value="1"/>
</dbReference>
<evidence type="ECO:0000256" key="1">
    <source>
        <dbReference type="ARBA" id="ARBA00022741"/>
    </source>
</evidence>
<dbReference type="PROSITE" id="PS00688">
    <property type="entry name" value="SIGMA54_INTERACT_3"/>
    <property type="match status" value="1"/>
</dbReference>
<dbReference type="Gene3D" id="1.10.8.60">
    <property type="match status" value="1"/>
</dbReference>
<feature type="domain" description="Sigma-54 factor interaction" evidence="6">
    <location>
        <begin position="158"/>
        <end position="387"/>
    </location>
</feature>
<dbReference type="EMBL" id="PVNK01000149">
    <property type="protein sequence ID" value="PRP97701.1"/>
    <property type="molecule type" value="Genomic_DNA"/>
</dbReference>
<dbReference type="Gene3D" id="3.40.50.300">
    <property type="entry name" value="P-loop containing nucleotide triphosphate hydrolases"/>
    <property type="match status" value="1"/>
</dbReference>
<dbReference type="GO" id="GO:0043565">
    <property type="term" value="F:sequence-specific DNA binding"/>
    <property type="evidence" value="ECO:0007669"/>
    <property type="project" value="InterPro"/>
</dbReference>
<feature type="domain" description="Response regulatory" evidence="7">
    <location>
        <begin position="19"/>
        <end position="133"/>
    </location>
</feature>
<evidence type="ECO:0000256" key="2">
    <source>
        <dbReference type="ARBA" id="ARBA00022840"/>
    </source>
</evidence>
<organism evidence="8 9">
    <name type="scientific">Enhygromyxa salina</name>
    <dbReference type="NCBI Taxonomy" id="215803"/>
    <lineage>
        <taxon>Bacteria</taxon>
        <taxon>Pseudomonadati</taxon>
        <taxon>Myxococcota</taxon>
        <taxon>Polyangia</taxon>
        <taxon>Nannocystales</taxon>
        <taxon>Nannocystaceae</taxon>
        <taxon>Enhygromyxa</taxon>
    </lineage>
</organism>
<dbReference type="Pfam" id="PF00158">
    <property type="entry name" value="Sigma54_activat"/>
    <property type="match status" value="1"/>
</dbReference>
<evidence type="ECO:0000256" key="4">
    <source>
        <dbReference type="ARBA" id="ARBA00023163"/>
    </source>
</evidence>
<dbReference type="PROSITE" id="PS00675">
    <property type="entry name" value="SIGMA54_INTERACT_1"/>
    <property type="match status" value="1"/>
</dbReference>
<evidence type="ECO:0000256" key="3">
    <source>
        <dbReference type="ARBA" id="ARBA00023015"/>
    </source>
</evidence>
<dbReference type="Gene3D" id="1.10.10.60">
    <property type="entry name" value="Homeodomain-like"/>
    <property type="match status" value="1"/>
</dbReference>
<keyword evidence="4" id="KW-0804">Transcription</keyword>